<protein>
    <recommendedName>
        <fullName evidence="1">HAT C-terminal dimerisation domain-containing protein</fullName>
    </recommendedName>
</protein>
<keyword evidence="3" id="KW-1185">Reference proteome</keyword>
<dbReference type="EMBL" id="CARXXK010000002">
    <property type="protein sequence ID" value="CAI6355614.1"/>
    <property type="molecule type" value="Genomic_DNA"/>
</dbReference>
<sequence>MFKVKHLTESLEAKELNVCDAAVLIKSTISSLQKIRSETENMNNLINSAKITAQSFGVDSETDLNRYHRTRKRPKRLDENVDNSVLYELLNFYRQHFNLVLRVDTLINLTSSNLNVFVETIQPIYKILSIPLKVNTSQDFSEAFSLFPPMSVGAKLLDYDTAAAEWEILGHQRVNENLKCLDVLQKSEEVKHILPWANWFCRLSFTSPVTTASSERTFSKLKLIKHNLRSTMTSNRLSSLMILSCEKDIVDKFDIDSVVTKWSLAKQRRIHI</sequence>
<reference evidence="2 3" key="1">
    <citation type="submission" date="2023-01" db="EMBL/GenBank/DDBJ databases">
        <authorList>
            <person name="Whitehead M."/>
        </authorList>
    </citation>
    <scope>NUCLEOTIDE SEQUENCE [LARGE SCALE GENOMIC DNA]</scope>
</reference>
<dbReference type="GO" id="GO:0046983">
    <property type="term" value="F:protein dimerization activity"/>
    <property type="evidence" value="ECO:0007669"/>
    <property type="project" value="InterPro"/>
</dbReference>
<organism evidence="2 3">
    <name type="scientific">Macrosiphum euphorbiae</name>
    <name type="common">potato aphid</name>
    <dbReference type="NCBI Taxonomy" id="13131"/>
    <lineage>
        <taxon>Eukaryota</taxon>
        <taxon>Metazoa</taxon>
        <taxon>Ecdysozoa</taxon>
        <taxon>Arthropoda</taxon>
        <taxon>Hexapoda</taxon>
        <taxon>Insecta</taxon>
        <taxon>Pterygota</taxon>
        <taxon>Neoptera</taxon>
        <taxon>Paraneoptera</taxon>
        <taxon>Hemiptera</taxon>
        <taxon>Sternorrhyncha</taxon>
        <taxon>Aphidomorpha</taxon>
        <taxon>Aphidoidea</taxon>
        <taxon>Aphididae</taxon>
        <taxon>Macrosiphini</taxon>
        <taxon>Macrosiphum</taxon>
    </lineage>
</organism>
<accession>A0AAV0WIH0</accession>
<dbReference type="AlphaFoldDB" id="A0AAV0WIH0"/>
<evidence type="ECO:0000313" key="2">
    <source>
        <dbReference type="EMBL" id="CAI6355614.1"/>
    </source>
</evidence>
<evidence type="ECO:0000259" key="1">
    <source>
        <dbReference type="Pfam" id="PF05699"/>
    </source>
</evidence>
<dbReference type="Pfam" id="PF05699">
    <property type="entry name" value="Dimer_Tnp_hAT"/>
    <property type="match status" value="1"/>
</dbReference>
<proteinExistence type="predicted"/>
<feature type="domain" description="HAT C-terminal dimerisation" evidence="1">
    <location>
        <begin position="179"/>
        <end position="248"/>
    </location>
</feature>
<evidence type="ECO:0000313" key="3">
    <source>
        <dbReference type="Proteomes" id="UP001160148"/>
    </source>
</evidence>
<dbReference type="PANTHER" id="PTHR45749:SF21">
    <property type="entry name" value="DUF4371 DOMAIN-CONTAINING PROTEIN"/>
    <property type="match status" value="1"/>
</dbReference>
<gene>
    <name evidence="2" type="ORF">MEUPH1_LOCUS11447</name>
</gene>
<dbReference type="PANTHER" id="PTHR45749">
    <property type="match status" value="1"/>
</dbReference>
<dbReference type="Proteomes" id="UP001160148">
    <property type="component" value="Unassembled WGS sequence"/>
</dbReference>
<name>A0AAV0WIH0_9HEMI</name>
<dbReference type="InterPro" id="IPR008906">
    <property type="entry name" value="HATC_C_dom"/>
</dbReference>
<comment type="caution">
    <text evidence="2">The sequence shown here is derived from an EMBL/GenBank/DDBJ whole genome shotgun (WGS) entry which is preliminary data.</text>
</comment>